<keyword evidence="12" id="KW-1185">Reference proteome</keyword>
<comment type="function">
    <text evidence="2">PPIases accelerate the folding of proteins. It catalyzes the cis-trans isomerization of proline imidic peptide bonds in oligopeptides.</text>
</comment>
<dbReference type="Proteomes" id="UP001108280">
    <property type="component" value="Chromosome 3"/>
</dbReference>
<dbReference type="GO" id="GO:0005783">
    <property type="term" value="C:endoplasmic reticulum"/>
    <property type="evidence" value="ECO:0007669"/>
    <property type="project" value="UniProtKB-SubCell"/>
</dbReference>
<dbReference type="PROSITE" id="PS50059">
    <property type="entry name" value="FKBP_PPIASE"/>
    <property type="match status" value="1"/>
</dbReference>
<evidence type="ECO:0000256" key="8">
    <source>
        <dbReference type="ARBA" id="ARBA00024206"/>
    </source>
</evidence>
<evidence type="ECO:0000256" key="7">
    <source>
        <dbReference type="ARBA" id="ARBA00023235"/>
    </source>
</evidence>
<reference evidence="12" key="2">
    <citation type="journal article" date="2020" name="Biotechnol. Bioeng.">
        <title>Chromosome-scale scaffolds for the Chinese hamster reference genome assembly to facilitate the study of the CHO epigenome.</title>
        <authorList>
            <person name="Hilliard W."/>
            <person name="MacDonald M."/>
            <person name="Lee K.H."/>
        </authorList>
    </citation>
    <scope>NUCLEOTIDE SEQUENCE [LARGE SCALE GENOMIC DNA]</scope>
    <source>
        <strain evidence="12">17A/GY</strain>
    </source>
</reference>
<sequence length="330" mass="34662">MSRGVHVGAVSVVAAPGVAVDRELPLERLCGWSGLGVPLTRAQSGCPGGPRELRAGGAPLVVGARGRDGVCLRRTGAPQSRLAETCGCLGAGHLRQPQRCGCAGQEAAGCGGSGVAQSGLLRCNQIGFGLCVKGLAGTEWKWGPGGREGLVLSKGAGPWLLWPPLSPSPRCWGPRPSPLLTGLVGCAYRDMRLSRVLTILSICLSALATAKGAEGKRKLQIGVKKRVDHCPIKSRKGDVLHMHYTGKLEDGTEFDSSLPQNQPFVFTLGTGQVIKGWDQGLLGMCEGEKRKLVIPSELGYGERGAPPKIPGGATLVFEVELLKIERRSEL</sequence>
<dbReference type="GeneID" id="100757160"/>
<comment type="subcellular location">
    <subcellularLocation>
        <location evidence="3">Endoplasmic reticulum</location>
    </subcellularLocation>
</comment>
<dbReference type="InterPro" id="IPR001179">
    <property type="entry name" value="PPIase_FKBP_dom"/>
</dbReference>
<evidence type="ECO:0000256" key="6">
    <source>
        <dbReference type="ARBA" id="ARBA00023110"/>
    </source>
</evidence>
<organism evidence="12 13">
    <name type="scientific">Cricetulus griseus</name>
    <name type="common">Chinese hamster</name>
    <name type="synonym">Cricetulus barabensis griseus</name>
    <dbReference type="NCBI Taxonomy" id="10029"/>
    <lineage>
        <taxon>Eukaryota</taxon>
        <taxon>Metazoa</taxon>
        <taxon>Chordata</taxon>
        <taxon>Craniata</taxon>
        <taxon>Vertebrata</taxon>
        <taxon>Euteleostomi</taxon>
        <taxon>Mammalia</taxon>
        <taxon>Eutheria</taxon>
        <taxon>Euarchontoglires</taxon>
        <taxon>Glires</taxon>
        <taxon>Rodentia</taxon>
        <taxon>Myomorpha</taxon>
        <taxon>Muroidea</taxon>
        <taxon>Cricetidae</taxon>
        <taxon>Cricetinae</taxon>
        <taxon>Cricetulus</taxon>
    </lineage>
</organism>
<reference evidence="13" key="3">
    <citation type="submission" date="2025-08" db="UniProtKB">
        <authorList>
            <consortium name="RefSeq"/>
        </authorList>
    </citation>
    <scope>IDENTIFICATION</scope>
    <source>
        <strain evidence="13">17A/GY</strain>
        <tissue evidence="13">Liver</tissue>
    </source>
</reference>
<name>A0A9J7GU62_CRIGR</name>
<comment type="catalytic activity">
    <reaction evidence="1 10">
        <text>[protein]-peptidylproline (omega=180) = [protein]-peptidylproline (omega=0)</text>
        <dbReference type="Rhea" id="RHEA:16237"/>
        <dbReference type="Rhea" id="RHEA-COMP:10747"/>
        <dbReference type="Rhea" id="RHEA-COMP:10748"/>
        <dbReference type="ChEBI" id="CHEBI:83833"/>
        <dbReference type="ChEBI" id="CHEBI:83834"/>
        <dbReference type="EC" id="5.2.1.8"/>
    </reaction>
</comment>
<keyword evidence="6 10" id="KW-0697">Rotamase</keyword>
<dbReference type="Gene3D" id="3.10.50.40">
    <property type="match status" value="1"/>
</dbReference>
<feature type="domain" description="PPIase FKBP-type" evidence="11">
    <location>
        <begin position="237"/>
        <end position="325"/>
    </location>
</feature>
<dbReference type="EC" id="5.2.1.8" evidence="10"/>
<evidence type="ECO:0000256" key="2">
    <source>
        <dbReference type="ARBA" id="ARBA00002388"/>
    </source>
</evidence>
<evidence type="ECO:0000313" key="12">
    <source>
        <dbReference type="Proteomes" id="UP001108280"/>
    </source>
</evidence>
<dbReference type="GO" id="GO:0003755">
    <property type="term" value="F:peptidyl-prolyl cis-trans isomerase activity"/>
    <property type="evidence" value="ECO:0007669"/>
    <property type="project" value="UniProtKB-KW"/>
</dbReference>
<keyword evidence="5" id="KW-0256">Endoplasmic reticulum</keyword>
<evidence type="ECO:0000256" key="4">
    <source>
        <dbReference type="ARBA" id="ARBA00022729"/>
    </source>
</evidence>
<evidence type="ECO:0000313" key="13">
    <source>
        <dbReference type="RefSeq" id="XP_035297897.1"/>
    </source>
</evidence>
<dbReference type="SUPFAM" id="SSF54534">
    <property type="entry name" value="FKBP-like"/>
    <property type="match status" value="1"/>
</dbReference>
<keyword evidence="7 10" id="KW-0413">Isomerase</keyword>
<evidence type="ECO:0000256" key="5">
    <source>
        <dbReference type="ARBA" id="ARBA00022824"/>
    </source>
</evidence>
<keyword evidence="4" id="KW-0732">Signal</keyword>
<accession>A0A9J7GU62</accession>
<evidence type="ECO:0000256" key="3">
    <source>
        <dbReference type="ARBA" id="ARBA00004240"/>
    </source>
</evidence>
<dbReference type="RefSeq" id="XP_035297897.1">
    <property type="nucleotide sequence ID" value="XM_035442006.1"/>
</dbReference>
<dbReference type="AlphaFoldDB" id="A0A9J7GU62"/>
<evidence type="ECO:0000259" key="11">
    <source>
        <dbReference type="PROSITE" id="PS50059"/>
    </source>
</evidence>
<dbReference type="FunFam" id="3.10.50.40:FF:000016">
    <property type="entry name" value="Peptidylprolyl isomerase"/>
    <property type="match status" value="1"/>
</dbReference>
<gene>
    <name evidence="13" type="primary">Fkbp2</name>
</gene>
<evidence type="ECO:0000256" key="1">
    <source>
        <dbReference type="ARBA" id="ARBA00000971"/>
    </source>
</evidence>
<dbReference type="RefSeq" id="XP_035317608.1">
    <property type="nucleotide sequence ID" value="XM_035461717.1"/>
</dbReference>
<dbReference type="OrthoDB" id="77911at2759"/>
<comment type="similarity">
    <text evidence="8">Belongs to the FKBP-type PPIase family. FKBP2 subfamily.</text>
</comment>
<dbReference type="PANTHER" id="PTHR45779">
    <property type="entry name" value="PEPTIDYLPROLYL ISOMERASE"/>
    <property type="match status" value="1"/>
</dbReference>
<reference evidence="12" key="1">
    <citation type="journal article" date="2018" name="Biotechnol. Bioeng.">
        <title>A reference genome of the Chinese hamster based on a hybrid assembly strategy.</title>
        <authorList>
            <person name="Rupp O."/>
            <person name="MacDonald M.L."/>
            <person name="Li S."/>
            <person name="Dhiman H."/>
            <person name="Polson S."/>
            <person name="Griep S."/>
            <person name="Heffner K."/>
            <person name="Hernandez I."/>
            <person name="Brinkrolf K."/>
            <person name="Jadhav V."/>
            <person name="Samoudi M."/>
            <person name="Hao H."/>
            <person name="Kingham B."/>
            <person name="Goesmann A."/>
            <person name="Betenbaugh M.J."/>
            <person name="Lewis N.E."/>
            <person name="Borth N."/>
            <person name="Lee K.H."/>
        </authorList>
    </citation>
    <scope>NUCLEOTIDE SEQUENCE [LARGE SCALE GENOMIC DNA]</scope>
    <source>
        <strain evidence="12">17A/GY</strain>
    </source>
</reference>
<protein>
    <recommendedName>
        <fullName evidence="10">peptidylprolyl isomerase</fullName>
        <ecNumber evidence="10">5.2.1.8</ecNumber>
    </recommendedName>
</protein>
<dbReference type="InterPro" id="IPR044609">
    <property type="entry name" value="FKBP2/11"/>
</dbReference>
<dbReference type="CTD" id="2286"/>
<dbReference type="InterPro" id="IPR046357">
    <property type="entry name" value="PPIase_dom_sf"/>
</dbReference>
<comment type="subunit">
    <text evidence="9">Interacts with ARFGEF1/BIG1 and the C-terminal of EPB41L2.</text>
</comment>
<dbReference type="PANTHER" id="PTHR45779:SF3">
    <property type="entry name" value="PEPTIDYL-PROLYL CIS-TRANS ISOMERASE FKBP2"/>
    <property type="match status" value="1"/>
</dbReference>
<evidence type="ECO:0000256" key="10">
    <source>
        <dbReference type="PROSITE-ProRule" id="PRU00277"/>
    </source>
</evidence>
<proteinExistence type="inferred from homology"/>
<dbReference type="Pfam" id="PF00254">
    <property type="entry name" value="FKBP_C"/>
    <property type="match status" value="1"/>
</dbReference>
<evidence type="ECO:0000256" key="9">
    <source>
        <dbReference type="ARBA" id="ARBA00064679"/>
    </source>
</evidence>